<accession>A0A1J1GZX5</accession>
<keyword evidence="3" id="KW-0477">Merozoite</keyword>
<gene>
    <name evidence="3" type="primary">MSP1P</name>
    <name evidence="3" type="ORF">PGAL8A_00443100</name>
</gene>
<evidence type="ECO:0000313" key="4">
    <source>
        <dbReference type="Proteomes" id="UP000220797"/>
    </source>
</evidence>
<evidence type="ECO:0000256" key="2">
    <source>
        <dbReference type="SAM" id="SignalP"/>
    </source>
</evidence>
<protein>
    <submittedName>
        <fullName evidence="3">Merozoite surface protein 1 paralog, putative</fullName>
    </submittedName>
</protein>
<reference evidence="3" key="1">
    <citation type="submission" date="2015-04" db="EMBL/GenBank/DDBJ databases">
        <authorList>
            <consortium name="Pathogen Informatics"/>
        </authorList>
    </citation>
    <scope>NUCLEOTIDE SEQUENCE [LARGE SCALE GENOMIC DNA]</scope>
    <source>
        <strain evidence="3">8A</strain>
    </source>
</reference>
<feature type="signal peptide" evidence="2">
    <location>
        <begin position="1"/>
        <end position="18"/>
    </location>
</feature>
<dbReference type="OMA" id="VENECKY"/>
<evidence type="ECO:0000256" key="1">
    <source>
        <dbReference type="SAM" id="Coils"/>
    </source>
</evidence>
<feature type="chain" id="PRO_5012091293" evidence="2">
    <location>
        <begin position="19"/>
        <end position="1692"/>
    </location>
</feature>
<dbReference type="Proteomes" id="UP000220797">
    <property type="component" value="Unassembled WGS sequence"/>
</dbReference>
<keyword evidence="2" id="KW-0732">Signal</keyword>
<feature type="coiled-coil region" evidence="1">
    <location>
        <begin position="1170"/>
        <end position="1217"/>
    </location>
</feature>
<proteinExistence type="predicted"/>
<evidence type="ECO:0000313" key="3">
    <source>
        <dbReference type="EMBL" id="CRG96850.1"/>
    </source>
</evidence>
<dbReference type="EMBL" id="CVMV01000070">
    <property type="protein sequence ID" value="CRG96850.1"/>
    <property type="molecule type" value="Genomic_DNA"/>
</dbReference>
<name>A0A1J1GZX5_PLAGA</name>
<sequence length="1692" mass="206374">MTIFCFFFFFFLHSQAKGFLNFLHKTNETTKKYTFMLISLIESREKVKLNKNNDKKLKEIEENIKKIKREMNNMYFSLKHLYSSINLSFTKELYLYDEDVKIRIFEEESLNNLKTINDLKVYLEKITRRYKKKFMKNKLEQTCNYINTKNILRKQIEVLRYSYHMILIKLYYKEYINYFRKLINNKNDFFNIPFNSFLYFKEDIFYKNYENYNENITEKDILNEEKEIKEKINKMKNEDGDQMKSEKNIEKKKKINESKSYLYILSEKSDKEFMMKMRILLNNIYISLGKNIFNSVKYIPLKMIEITEKQIGVNYCRDVYKELKYKNYDKTFFDENHFENLIKYSEEKTFSSLILEEKKNLYEKRGVFHYFIFFHIEKILIIKRKLENKLLEFIKLFKQFQNNPQSMIITIKNEIKYIFGLLNEYIDMYSFIYLNFDDYYNTIRDILSLNYIEKNLKDNRKYIAEKIIKHLSNLNRSFSKYSKTKEIYENFIENLTKKKDKTMKNKYNKNIKKNNEKKNDMDRNETLKKGEKNKNYVDFNNIKESENFNLKHPLFPLNDNENFFIEKEDREKKSELYNRVIKDENEYLHNLKNIMKLLNDYKKLKNKKIKIKYVSNINKTEREPILFASKFRQYQIIEYYKNILLFIKMLIIKRILLKLKTKIKFLKEFSPSAFLFNKYFFFIIYNSSFQNFIKKYKKKVNTDFCFNLTLINLESSLKYFDLFNILIDYMFYIFNLNPNFMSKHLSVDNELILTDLYENIKNLKNLTDIKNFLQTKFSQNIYNLSFKNIKKSFKFIHTYLHNIFNSDNISTHILKNFENLKIYQKNKDLHKVYNEIYSKNKIENFIFNNMNDLKNEFNYVNTTNVSSINFCSYIEFPLKLFDNTFLMNSLTESYKFILYKTQQNYIFKLYYYVNYKNTTIFEKIIFQLLSKYNMETYNNLKINMMKSYCKKKKIEKDKKFYKSINFFNENNYLNEDKESYNFSDSNNKYIYENLVISCSECLNDKNSSQISKGKIDFNSKRNMKIGKSQDKFENVNINNNLPCFYECDLLDETKKSLLSFHIKNFEKYSNKLELELPKENYEINNILHLFTKTDGNYFRKINKNEIKKELIYCNNIYINYKPFSFNSTFNISLANEDEFLLEKDSIEHYYFILNLLHEYLVNKNENLLNIKKVEKKITNLYVKIKLYEENISQIYKQTQLKNLIEDTSEMKKQYKNDISKAVYEKHIALLDIYRDIIQIYAKTENHLISLKKVKEKKKISMRNFELNKYSHLIQNQKEDIQQFNFYHNEILKYLRKQEKCCDSYIKEMLIHFKYLSAFHSSFSNIEKNKKIIVYIYRSIIDSFNDIIRCEKNTKDLIINYNKIKEKLRLMYTINSNSHKKYRKFYLLTNYFYIERDDNIYFFIDIYEKIRNYKIYEKLISDIKEDLFIVGKLNDKNKKWQLIFKQIEKQINILIGLKKKLHIDVVSNVKTLYSNLFYELMMIYEYLVNFEKNLNKKLLIYNNTLNNIENSFENKPNFTYNSFFYNYVKYDNKGIEFIDKILEIYEGKNYVNLEKENNYNSNIYISYNKNKMNKNYFTNKEGTPFRLVENECKYKICPPNSFCSIHKFKEKCFCFLNYTMIDNNCYLNKNNTCKIKNGGCDDKANCELKKNKIYCSCPLGTESLHEGVLCSLSMFEKFSNFFIFLLILISYFL</sequence>
<dbReference type="Gene3D" id="2.10.25.10">
    <property type="entry name" value="Laminin"/>
    <property type="match status" value="1"/>
</dbReference>
<comment type="caution">
    <text evidence="3">The sequence shown here is derived from an EMBL/GenBank/DDBJ whole genome shotgun (WGS) entry which is preliminary data.</text>
</comment>
<feature type="coiled-coil region" evidence="1">
    <location>
        <begin position="50"/>
        <end position="77"/>
    </location>
</feature>
<dbReference type="GeneID" id="39732964"/>
<organism evidence="3 4">
    <name type="scientific">Plasmodium gallinaceum</name>
    <dbReference type="NCBI Taxonomy" id="5849"/>
    <lineage>
        <taxon>Eukaryota</taxon>
        <taxon>Sar</taxon>
        <taxon>Alveolata</taxon>
        <taxon>Apicomplexa</taxon>
        <taxon>Aconoidasida</taxon>
        <taxon>Haemosporida</taxon>
        <taxon>Plasmodiidae</taxon>
        <taxon>Plasmodium</taxon>
        <taxon>Plasmodium (Haemamoeba)</taxon>
    </lineage>
</organism>
<dbReference type="RefSeq" id="XP_028529653.1">
    <property type="nucleotide sequence ID" value="XM_028673173.1"/>
</dbReference>
<keyword evidence="1" id="KW-0175">Coiled coil</keyword>
<dbReference type="VEuPathDB" id="PlasmoDB:PGAL8A_00443100"/>
<dbReference type="OrthoDB" id="4062651at2759"/>
<dbReference type="SUPFAM" id="SSF57196">
    <property type="entry name" value="EGF/Laminin"/>
    <property type="match status" value="1"/>
</dbReference>
<keyword evidence="4" id="KW-1185">Reference proteome</keyword>